<protein>
    <submittedName>
        <fullName evidence="4">SRPBCC domain-containing protein</fullName>
    </submittedName>
</protein>
<dbReference type="NCBIfam" id="TIGR03083">
    <property type="entry name" value="maleylpyruvate isomerase family mycothiol-dependent enzyme"/>
    <property type="match status" value="1"/>
</dbReference>
<comment type="caution">
    <text evidence="4">The sequence shown here is derived from an EMBL/GenBank/DDBJ whole genome shotgun (WGS) entry which is preliminary data.</text>
</comment>
<dbReference type="InterPro" id="IPR017517">
    <property type="entry name" value="Maleyloyr_isom"/>
</dbReference>
<dbReference type="InterPro" id="IPR024344">
    <property type="entry name" value="MDMPI_metal-binding"/>
</dbReference>
<dbReference type="Gene3D" id="3.30.530.20">
    <property type="match status" value="1"/>
</dbReference>
<dbReference type="SUPFAM" id="SSF55961">
    <property type="entry name" value="Bet v1-like"/>
    <property type="match status" value="1"/>
</dbReference>
<sequence>MYETEILADEKVPTIEIVREFDATPEQVFRAHIDPELYRQWVGPRSLTTRILKWEGHTGGCWAFANDRAGKEIAAFFGSFHEVRDNERIVWTFTYEGQPDSVALETLTFEGRDGGGTRLRVLSVMSDFATRDGMLSSGMDVGVKEGYDKLDELLGQRTGPAQQHLQDAAVFTALVVSALPEDWSRPSPVSDWAAIDVVKHLIEWSRGFLAGGAGIEFQTLDIEADPKAAWRQHVADIQAILDDPSDRVLSNPHTGDMPVDKAIAMFYTADIWMHSWDLAKALGLEPDLGQERCAAALDAMRPMEQMLRDSGQYGPAISIGDDASAQDKLMAFIGRDPHWKAQVPGD</sequence>
<dbReference type="Pfam" id="PF08327">
    <property type="entry name" value="AHSA1"/>
    <property type="match status" value="1"/>
</dbReference>
<dbReference type="CDD" id="cd07826">
    <property type="entry name" value="SRPBCC_CalC_Aha1-like_9"/>
    <property type="match status" value="1"/>
</dbReference>
<proteinExistence type="inferred from homology"/>
<dbReference type="InterPro" id="IPR034660">
    <property type="entry name" value="DinB/YfiT-like"/>
</dbReference>
<evidence type="ECO:0000256" key="1">
    <source>
        <dbReference type="ARBA" id="ARBA00006817"/>
    </source>
</evidence>
<evidence type="ECO:0000313" key="5">
    <source>
        <dbReference type="Proteomes" id="UP001185755"/>
    </source>
</evidence>
<accession>A0ABU4BEJ3</accession>
<comment type="similarity">
    <text evidence="1">Belongs to the AHA1 family.</text>
</comment>
<keyword evidence="5" id="KW-1185">Reference proteome</keyword>
<evidence type="ECO:0000313" key="4">
    <source>
        <dbReference type="EMBL" id="MDV6262609.1"/>
    </source>
</evidence>
<evidence type="ECO:0000259" key="2">
    <source>
        <dbReference type="Pfam" id="PF08327"/>
    </source>
</evidence>
<dbReference type="EMBL" id="JAWLJX010000004">
    <property type="protein sequence ID" value="MDV6262609.1"/>
    <property type="molecule type" value="Genomic_DNA"/>
</dbReference>
<gene>
    <name evidence="4" type="ORF">R3P96_14820</name>
</gene>
<dbReference type="SUPFAM" id="SSF109854">
    <property type="entry name" value="DinB/YfiT-like putative metalloenzymes"/>
    <property type="match status" value="1"/>
</dbReference>
<organism evidence="4 5">
    <name type="scientific">Rhodococcoides yunnanense</name>
    <dbReference type="NCBI Taxonomy" id="278209"/>
    <lineage>
        <taxon>Bacteria</taxon>
        <taxon>Bacillati</taxon>
        <taxon>Actinomycetota</taxon>
        <taxon>Actinomycetes</taxon>
        <taxon>Mycobacteriales</taxon>
        <taxon>Nocardiaceae</taxon>
        <taxon>Rhodococcoides</taxon>
    </lineage>
</organism>
<feature type="domain" description="Activator of Hsp90 ATPase homologue 1/2-like C-terminal" evidence="2">
    <location>
        <begin position="22"/>
        <end position="155"/>
    </location>
</feature>
<feature type="domain" description="Mycothiol-dependent maleylpyruvate isomerase metal-binding" evidence="3">
    <location>
        <begin position="168"/>
        <end position="279"/>
    </location>
</feature>
<dbReference type="Proteomes" id="UP001185755">
    <property type="component" value="Unassembled WGS sequence"/>
</dbReference>
<evidence type="ECO:0000259" key="3">
    <source>
        <dbReference type="Pfam" id="PF11716"/>
    </source>
</evidence>
<dbReference type="Pfam" id="PF11716">
    <property type="entry name" value="MDMPI_N"/>
    <property type="match status" value="1"/>
</dbReference>
<dbReference type="RefSeq" id="WP_317564956.1">
    <property type="nucleotide sequence ID" value="NZ_JAWLJX010000004.1"/>
</dbReference>
<name>A0ABU4BEJ3_9NOCA</name>
<reference evidence="4 5" key="1">
    <citation type="submission" date="2023-10" db="EMBL/GenBank/DDBJ databases">
        <title>Development of a sustainable strategy for remediation of hydrocarbon-contaminated territories based on the waste exchange concept.</title>
        <authorList>
            <person name="Krivoruchko A."/>
        </authorList>
    </citation>
    <scope>NUCLEOTIDE SEQUENCE [LARGE SCALE GENOMIC DNA]</scope>
    <source>
        <strain evidence="4 5">IEGM 1323</strain>
    </source>
</reference>
<dbReference type="InterPro" id="IPR013538">
    <property type="entry name" value="ASHA1/2-like_C"/>
</dbReference>
<dbReference type="InterPro" id="IPR023393">
    <property type="entry name" value="START-like_dom_sf"/>
</dbReference>